<dbReference type="RefSeq" id="WP_371953611.1">
    <property type="nucleotide sequence ID" value="NZ_JAXCEI010000016.1"/>
</dbReference>
<comment type="caution">
    <text evidence="2">The sequence shown here is derived from an EMBL/GenBank/DDBJ whole genome shotgun (WGS) entry which is preliminary data.</text>
</comment>
<organism evidence="2 3">
    <name type="scientific">Actinomadura monticuli</name>
    <dbReference type="NCBI Taxonomy" id="3097367"/>
    <lineage>
        <taxon>Bacteria</taxon>
        <taxon>Bacillati</taxon>
        <taxon>Actinomycetota</taxon>
        <taxon>Actinomycetes</taxon>
        <taxon>Streptosporangiales</taxon>
        <taxon>Thermomonosporaceae</taxon>
        <taxon>Actinomadura</taxon>
    </lineage>
</organism>
<dbReference type="InterPro" id="IPR029063">
    <property type="entry name" value="SAM-dependent_MTases_sf"/>
</dbReference>
<gene>
    <name evidence="2" type="ORF">SM611_29620</name>
</gene>
<dbReference type="Proteomes" id="UP001569963">
    <property type="component" value="Unassembled WGS sequence"/>
</dbReference>
<dbReference type="GO" id="GO:0032259">
    <property type="term" value="P:methylation"/>
    <property type="evidence" value="ECO:0007669"/>
    <property type="project" value="UniProtKB-KW"/>
</dbReference>
<dbReference type="EC" id="2.1.1.-" evidence="2"/>
<evidence type="ECO:0000313" key="2">
    <source>
        <dbReference type="EMBL" id="MFA1543108.1"/>
    </source>
</evidence>
<proteinExistence type="predicted"/>
<name>A0ABV4QIW5_9ACTN</name>
<dbReference type="GO" id="GO:0008168">
    <property type="term" value="F:methyltransferase activity"/>
    <property type="evidence" value="ECO:0007669"/>
    <property type="project" value="UniProtKB-KW"/>
</dbReference>
<evidence type="ECO:0000256" key="1">
    <source>
        <dbReference type="SAM" id="MobiDB-lite"/>
    </source>
</evidence>
<dbReference type="Gene3D" id="3.40.50.150">
    <property type="entry name" value="Vaccinia Virus protein VP39"/>
    <property type="match status" value="1"/>
</dbReference>
<dbReference type="EMBL" id="JAXCEI010000016">
    <property type="protein sequence ID" value="MFA1543108.1"/>
    <property type="molecule type" value="Genomic_DNA"/>
</dbReference>
<evidence type="ECO:0000313" key="3">
    <source>
        <dbReference type="Proteomes" id="UP001569963"/>
    </source>
</evidence>
<dbReference type="Pfam" id="PF04672">
    <property type="entry name" value="Methyltransf_19"/>
    <property type="match status" value="1"/>
</dbReference>
<accession>A0ABV4QIW5</accession>
<keyword evidence="2" id="KW-0808">Transferase</keyword>
<protein>
    <submittedName>
        <fullName evidence="2">SAM-dependent methyltransferase</fullName>
        <ecNumber evidence="2">2.1.1.-</ecNumber>
    </submittedName>
</protein>
<feature type="region of interest" description="Disordered" evidence="1">
    <location>
        <begin position="1"/>
        <end position="21"/>
    </location>
</feature>
<reference evidence="2 3" key="1">
    <citation type="submission" date="2023-11" db="EMBL/GenBank/DDBJ databases">
        <title>Actinomadura monticuli sp. nov., isolated from volcanic ash.</title>
        <authorList>
            <person name="Lee S.D."/>
            <person name="Yang H."/>
            <person name="Kim I.S."/>
        </authorList>
    </citation>
    <scope>NUCLEOTIDE SEQUENCE [LARGE SCALE GENOMIC DNA]</scope>
    <source>
        <strain evidence="2 3">DLS-62</strain>
    </source>
</reference>
<dbReference type="InterPro" id="IPR006764">
    <property type="entry name" value="SAM_dep_MeTrfase_SAV2177_type"/>
</dbReference>
<sequence>MFTHITQEPEPESGGDVGKVFKPTSGHFWGRSRAEILGIVAGFDLVEPGLAYTSQWRPDGPAPALADAERTFTLAGVGRR</sequence>
<keyword evidence="3" id="KW-1185">Reference proteome</keyword>
<keyword evidence="2" id="KW-0489">Methyltransferase</keyword>